<evidence type="ECO:0008006" key="4">
    <source>
        <dbReference type="Google" id="ProtNLM"/>
    </source>
</evidence>
<dbReference type="EMBL" id="CP150096">
    <property type="protein sequence ID" value="WZN46484.1"/>
    <property type="molecule type" value="Genomic_DNA"/>
</dbReference>
<evidence type="ECO:0000256" key="1">
    <source>
        <dbReference type="SAM" id="MobiDB-lite"/>
    </source>
</evidence>
<proteinExistence type="predicted"/>
<evidence type="ECO:0000313" key="2">
    <source>
        <dbReference type="EMBL" id="WZN46484.1"/>
    </source>
</evidence>
<protein>
    <recommendedName>
        <fullName evidence="4">Lipoprotein</fullName>
    </recommendedName>
</protein>
<evidence type="ECO:0000313" key="3">
    <source>
        <dbReference type="Proteomes" id="UP001449657"/>
    </source>
</evidence>
<dbReference type="Proteomes" id="UP001449657">
    <property type="component" value="Chromosome"/>
</dbReference>
<keyword evidence="3" id="KW-1185">Reference proteome</keyword>
<gene>
    <name evidence="2" type="ORF">WJU22_26715</name>
</gene>
<reference evidence="2 3" key="1">
    <citation type="submission" date="2024-03" db="EMBL/GenBank/DDBJ databases">
        <title>Chitinophaga caseinilytica sp. nov., a casein hydrolysing bacterium isolated from forest soil.</title>
        <authorList>
            <person name="Lee D.S."/>
            <person name="Han D.M."/>
            <person name="Baek J.H."/>
            <person name="Choi D.G."/>
            <person name="Jeon J.H."/>
            <person name="Jeon C.O."/>
        </authorList>
    </citation>
    <scope>NUCLEOTIDE SEQUENCE [LARGE SCALE GENOMIC DNA]</scope>
    <source>
        <strain evidence="2 3">KACC 19118</strain>
    </source>
</reference>
<name>A0ABZ2Z3Y0_9BACT</name>
<sequence>MKLPKVLIGAIIAGIAIHTLPSCSKDNDVTPKDKKEAEKKKQENNNFPCPACGMG</sequence>
<feature type="region of interest" description="Disordered" evidence="1">
    <location>
        <begin position="24"/>
        <end position="55"/>
    </location>
</feature>
<organism evidence="2 3">
    <name type="scientific">Chitinophaga caseinilytica</name>
    <dbReference type="NCBI Taxonomy" id="2267521"/>
    <lineage>
        <taxon>Bacteria</taxon>
        <taxon>Pseudomonadati</taxon>
        <taxon>Bacteroidota</taxon>
        <taxon>Chitinophagia</taxon>
        <taxon>Chitinophagales</taxon>
        <taxon>Chitinophagaceae</taxon>
        <taxon>Chitinophaga</taxon>
    </lineage>
</organism>
<dbReference type="RefSeq" id="WP_341841182.1">
    <property type="nucleotide sequence ID" value="NZ_CP149792.1"/>
</dbReference>
<feature type="compositionally biased region" description="Basic and acidic residues" evidence="1">
    <location>
        <begin position="25"/>
        <end position="43"/>
    </location>
</feature>
<accession>A0ABZ2Z3Y0</accession>